<proteinExistence type="predicted"/>
<dbReference type="EMBL" id="JBHSKT010000008">
    <property type="protein sequence ID" value="MFC5271656.1"/>
    <property type="molecule type" value="Genomic_DNA"/>
</dbReference>
<dbReference type="InterPro" id="IPR012347">
    <property type="entry name" value="Ferritin-like"/>
</dbReference>
<dbReference type="InterPro" id="IPR010287">
    <property type="entry name" value="DUF892_YciF-like"/>
</dbReference>
<dbReference type="SUPFAM" id="SSF47240">
    <property type="entry name" value="Ferritin-like"/>
    <property type="match status" value="1"/>
</dbReference>
<organism evidence="1 2">
    <name type="scientific">Adhaeribacter terreus</name>
    <dbReference type="NCBI Taxonomy" id="529703"/>
    <lineage>
        <taxon>Bacteria</taxon>
        <taxon>Pseudomonadati</taxon>
        <taxon>Bacteroidota</taxon>
        <taxon>Cytophagia</taxon>
        <taxon>Cytophagales</taxon>
        <taxon>Hymenobacteraceae</taxon>
        <taxon>Adhaeribacter</taxon>
    </lineage>
</organism>
<sequence>MAELKDLTDLLHHEIQVLYDAENLLITAIPRIAEKATDPELKAAFMQHLEETKMHKQRLEQAAKLLGIKPDGQDNAGMKGLIAEGEKVMHISHSSEAMDATLIASAQKIEHYEISGYGTAAHLALGLALDEVHTLLKKTLDEEQATDTKLNNLAKTNINRRAAQVS</sequence>
<gene>
    <name evidence="1" type="ORF">ACFPIB_13640</name>
</gene>
<dbReference type="PANTHER" id="PTHR30565">
    <property type="entry name" value="PROTEIN YCIF"/>
    <property type="match status" value="1"/>
</dbReference>
<dbReference type="Pfam" id="PF05974">
    <property type="entry name" value="DUF892"/>
    <property type="match status" value="1"/>
</dbReference>
<evidence type="ECO:0000313" key="1">
    <source>
        <dbReference type="EMBL" id="MFC5271656.1"/>
    </source>
</evidence>
<dbReference type="PANTHER" id="PTHR30565:SF9">
    <property type="entry name" value="PROTEIN YCIF"/>
    <property type="match status" value="1"/>
</dbReference>
<keyword evidence="2" id="KW-1185">Reference proteome</keyword>
<reference evidence="2" key="1">
    <citation type="journal article" date="2019" name="Int. J. Syst. Evol. Microbiol.">
        <title>The Global Catalogue of Microorganisms (GCM) 10K type strain sequencing project: providing services to taxonomists for standard genome sequencing and annotation.</title>
        <authorList>
            <consortium name="The Broad Institute Genomics Platform"/>
            <consortium name="The Broad Institute Genome Sequencing Center for Infectious Disease"/>
            <person name="Wu L."/>
            <person name="Ma J."/>
        </authorList>
    </citation>
    <scope>NUCLEOTIDE SEQUENCE [LARGE SCALE GENOMIC DNA]</scope>
    <source>
        <strain evidence="2">KACC 12602</strain>
    </source>
</reference>
<comment type="caution">
    <text evidence="1">The sequence shown here is derived from an EMBL/GenBank/DDBJ whole genome shotgun (WGS) entry which is preliminary data.</text>
</comment>
<dbReference type="InterPro" id="IPR047114">
    <property type="entry name" value="YciF"/>
</dbReference>
<name>A0ABW0EFB6_9BACT</name>
<accession>A0ABW0EFB6</accession>
<evidence type="ECO:0000313" key="2">
    <source>
        <dbReference type="Proteomes" id="UP001596161"/>
    </source>
</evidence>
<dbReference type="Proteomes" id="UP001596161">
    <property type="component" value="Unassembled WGS sequence"/>
</dbReference>
<dbReference type="RefSeq" id="WP_378018017.1">
    <property type="nucleotide sequence ID" value="NZ_JBHSKT010000008.1"/>
</dbReference>
<dbReference type="InterPro" id="IPR009078">
    <property type="entry name" value="Ferritin-like_SF"/>
</dbReference>
<protein>
    <submittedName>
        <fullName evidence="1">Ferritin-like domain-containing protein</fullName>
    </submittedName>
</protein>
<dbReference type="Gene3D" id="1.20.1260.10">
    <property type="match status" value="1"/>
</dbReference>